<feature type="region of interest" description="Disordered" evidence="1">
    <location>
        <begin position="1"/>
        <end position="27"/>
    </location>
</feature>
<protein>
    <submittedName>
        <fullName evidence="2">Uncharacterized protein</fullName>
    </submittedName>
</protein>
<sequence>CSSARARRAGRSAPSAAGRCPPRCRAPSHRRAGCRC</sequence>
<feature type="non-terminal residue" evidence="2">
    <location>
        <position position="36"/>
    </location>
</feature>
<dbReference type="AlphaFoldDB" id="A0A6J4TK15"/>
<organism evidence="2">
    <name type="scientific">uncultured Thermoleophilia bacterium</name>
    <dbReference type="NCBI Taxonomy" id="1497501"/>
    <lineage>
        <taxon>Bacteria</taxon>
        <taxon>Bacillati</taxon>
        <taxon>Actinomycetota</taxon>
        <taxon>Thermoleophilia</taxon>
        <taxon>environmental samples</taxon>
    </lineage>
</organism>
<gene>
    <name evidence="2" type="ORF">AVDCRST_MAG79-407</name>
</gene>
<reference evidence="2" key="1">
    <citation type="submission" date="2020-02" db="EMBL/GenBank/DDBJ databases">
        <authorList>
            <person name="Meier V. D."/>
        </authorList>
    </citation>
    <scope>NUCLEOTIDE SEQUENCE</scope>
    <source>
        <strain evidence="2">AVDCRST_MAG79</strain>
    </source>
</reference>
<evidence type="ECO:0000313" key="2">
    <source>
        <dbReference type="EMBL" id="CAA9524506.1"/>
    </source>
</evidence>
<name>A0A6J4TK15_9ACTN</name>
<feature type="non-terminal residue" evidence="2">
    <location>
        <position position="1"/>
    </location>
</feature>
<dbReference type="EMBL" id="CADCWC010000076">
    <property type="protein sequence ID" value="CAA9524506.1"/>
    <property type="molecule type" value="Genomic_DNA"/>
</dbReference>
<proteinExistence type="predicted"/>
<evidence type="ECO:0000256" key="1">
    <source>
        <dbReference type="SAM" id="MobiDB-lite"/>
    </source>
</evidence>
<accession>A0A6J4TK15</accession>
<feature type="compositionally biased region" description="Basic residues" evidence="1">
    <location>
        <begin position="1"/>
        <end position="10"/>
    </location>
</feature>